<reference evidence="1 2" key="2">
    <citation type="journal article" date="2022" name="Mol. Biol. Evol.">
        <title>Comparative Genomics Reveals Insights into the Divergent Evolution of Astigmatic Mites and Household Pest Adaptations.</title>
        <authorList>
            <person name="Xiong Q."/>
            <person name="Wan A.T."/>
            <person name="Liu X."/>
            <person name="Fung C.S."/>
            <person name="Xiao X."/>
            <person name="Malainual N."/>
            <person name="Hou J."/>
            <person name="Wang L."/>
            <person name="Wang M."/>
            <person name="Yang K.Y."/>
            <person name="Cui Y."/>
            <person name="Leung E.L."/>
            <person name="Nong W."/>
            <person name="Shin S.K."/>
            <person name="Au S.W."/>
            <person name="Jeong K.Y."/>
            <person name="Chew F.T."/>
            <person name="Hui J.H."/>
            <person name="Leung T.F."/>
            <person name="Tungtrongchitr A."/>
            <person name="Zhong N."/>
            <person name="Liu Z."/>
            <person name="Tsui S.K."/>
        </authorList>
    </citation>
    <scope>NUCLEOTIDE SEQUENCE [LARGE SCALE GENOMIC DNA]</scope>
    <source>
        <strain evidence="1">Derp</strain>
    </source>
</reference>
<protein>
    <submittedName>
        <fullName evidence="1">Uncharacterized protein</fullName>
    </submittedName>
</protein>
<name>A0ABQ8J7T5_DERPT</name>
<organism evidence="1 2">
    <name type="scientific">Dermatophagoides pteronyssinus</name>
    <name type="common">European house dust mite</name>
    <dbReference type="NCBI Taxonomy" id="6956"/>
    <lineage>
        <taxon>Eukaryota</taxon>
        <taxon>Metazoa</taxon>
        <taxon>Ecdysozoa</taxon>
        <taxon>Arthropoda</taxon>
        <taxon>Chelicerata</taxon>
        <taxon>Arachnida</taxon>
        <taxon>Acari</taxon>
        <taxon>Acariformes</taxon>
        <taxon>Sarcoptiformes</taxon>
        <taxon>Astigmata</taxon>
        <taxon>Psoroptidia</taxon>
        <taxon>Analgoidea</taxon>
        <taxon>Pyroglyphidae</taxon>
        <taxon>Dermatophagoidinae</taxon>
        <taxon>Dermatophagoides</taxon>
    </lineage>
</organism>
<comment type="caution">
    <text evidence="1">The sequence shown here is derived from an EMBL/GenBank/DDBJ whole genome shotgun (WGS) entry which is preliminary data.</text>
</comment>
<feature type="non-terminal residue" evidence="1">
    <location>
        <position position="1"/>
    </location>
</feature>
<dbReference type="EMBL" id="NJHN03000062">
    <property type="protein sequence ID" value="KAH9418641.1"/>
    <property type="molecule type" value="Genomic_DNA"/>
</dbReference>
<proteinExistence type="predicted"/>
<dbReference type="Proteomes" id="UP000887458">
    <property type="component" value="Unassembled WGS sequence"/>
</dbReference>
<evidence type="ECO:0000313" key="2">
    <source>
        <dbReference type="Proteomes" id="UP000887458"/>
    </source>
</evidence>
<sequence length="53" mass="6317">LINFSFPDTVLLSVTELEYGSFSFEFNRYSNPFTQLNWCQTGDHHYPIRPMQK</sequence>
<reference evidence="1 2" key="1">
    <citation type="journal article" date="2018" name="J. Allergy Clin. Immunol.">
        <title>High-quality assembly of Dermatophagoides pteronyssinus genome and transcriptome reveals a wide range of novel allergens.</title>
        <authorList>
            <person name="Liu X.Y."/>
            <person name="Yang K.Y."/>
            <person name="Wang M.Q."/>
            <person name="Kwok J.S."/>
            <person name="Zeng X."/>
            <person name="Yang Z."/>
            <person name="Xiao X.J."/>
            <person name="Lau C.P."/>
            <person name="Li Y."/>
            <person name="Huang Z.M."/>
            <person name="Ba J.G."/>
            <person name="Yim A.K."/>
            <person name="Ouyang C.Y."/>
            <person name="Ngai S.M."/>
            <person name="Chan T.F."/>
            <person name="Leung E.L."/>
            <person name="Liu L."/>
            <person name="Liu Z.G."/>
            <person name="Tsui S.K."/>
        </authorList>
    </citation>
    <scope>NUCLEOTIDE SEQUENCE [LARGE SCALE GENOMIC DNA]</scope>
    <source>
        <strain evidence="1">Derp</strain>
    </source>
</reference>
<keyword evidence="2" id="KW-1185">Reference proteome</keyword>
<gene>
    <name evidence="1" type="ORF">DERP_003967</name>
</gene>
<evidence type="ECO:0000313" key="1">
    <source>
        <dbReference type="EMBL" id="KAH9418641.1"/>
    </source>
</evidence>
<accession>A0ABQ8J7T5</accession>